<feature type="transmembrane region" description="Helical" evidence="1">
    <location>
        <begin position="23"/>
        <end position="41"/>
    </location>
</feature>
<proteinExistence type="predicted"/>
<evidence type="ECO:0000313" key="2">
    <source>
        <dbReference type="EMBL" id="KAE8316617.1"/>
    </source>
</evidence>
<name>A0A5N6W6Y8_9EURO</name>
<evidence type="ECO:0000256" key="1">
    <source>
        <dbReference type="SAM" id="Phobius"/>
    </source>
</evidence>
<gene>
    <name evidence="2" type="ORF">BDV41DRAFT_113426</name>
</gene>
<evidence type="ECO:0000313" key="3">
    <source>
        <dbReference type="Proteomes" id="UP000325433"/>
    </source>
</evidence>
<keyword evidence="1" id="KW-1133">Transmembrane helix</keyword>
<evidence type="ECO:0008006" key="4">
    <source>
        <dbReference type="Google" id="ProtNLM"/>
    </source>
</evidence>
<keyword evidence="3" id="KW-1185">Reference proteome</keyword>
<reference evidence="3" key="1">
    <citation type="submission" date="2019-04" db="EMBL/GenBank/DDBJ databases">
        <title>Friends and foes A comparative genomics studyof 23 Aspergillus species from section Flavi.</title>
        <authorList>
            <consortium name="DOE Joint Genome Institute"/>
            <person name="Kjaerbolling I."/>
            <person name="Vesth T."/>
            <person name="Frisvad J.C."/>
            <person name="Nybo J.L."/>
            <person name="Theobald S."/>
            <person name="Kildgaard S."/>
            <person name="Isbrandt T."/>
            <person name="Kuo A."/>
            <person name="Sato A."/>
            <person name="Lyhne E.K."/>
            <person name="Kogle M.E."/>
            <person name="Wiebenga A."/>
            <person name="Kun R.S."/>
            <person name="Lubbers R.J."/>
            <person name="Makela M.R."/>
            <person name="Barry K."/>
            <person name="Chovatia M."/>
            <person name="Clum A."/>
            <person name="Daum C."/>
            <person name="Haridas S."/>
            <person name="He G."/>
            <person name="LaButti K."/>
            <person name="Lipzen A."/>
            <person name="Mondo S."/>
            <person name="Riley R."/>
            <person name="Salamov A."/>
            <person name="Simmons B.A."/>
            <person name="Magnuson J.K."/>
            <person name="Henrissat B."/>
            <person name="Mortensen U.H."/>
            <person name="Larsen T.O."/>
            <person name="Devries R.P."/>
            <person name="Grigoriev I.V."/>
            <person name="Machida M."/>
            <person name="Baker S.E."/>
            <person name="Andersen M.R."/>
        </authorList>
    </citation>
    <scope>NUCLEOTIDE SEQUENCE [LARGE SCALE GENOMIC DNA]</scope>
    <source>
        <strain evidence="3">CBS 130015</strain>
    </source>
</reference>
<organism evidence="2 3">
    <name type="scientific">Aspergillus transmontanensis</name>
    <dbReference type="NCBI Taxonomy" id="1034304"/>
    <lineage>
        <taxon>Eukaryota</taxon>
        <taxon>Fungi</taxon>
        <taxon>Dikarya</taxon>
        <taxon>Ascomycota</taxon>
        <taxon>Pezizomycotina</taxon>
        <taxon>Eurotiomycetes</taxon>
        <taxon>Eurotiomycetidae</taxon>
        <taxon>Eurotiales</taxon>
        <taxon>Aspergillaceae</taxon>
        <taxon>Aspergillus</taxon>
        <taxon>Aspergillus subgen. Circumdati</taxon>
    </lineage>
</organism>
<dbReference type="EMBL" id="ML738306">
    <property type="protein sequence ID" value="KAE8316617.1"/>
    <property type="molecule type" value="Genomic_DNA"/>
</dbReference>
<keyword evidence="1" id="KW-0812">Transmembrane</keyword>
<dbReference type="AlphaFoldDB" id="A0A5N6W6Y8"/>
<dbReference type="Proteomes" id="UP000325433">
    <property type="component" value="Unassembled WGS sequence"/>
</dbReference>
<accession>A0A5N6W6Y8</accession>
<protein>
    <recommendedName>
        <fullName evidence="4">Copper transporter</fullName>
    </recommendedName>
</protein>
<keyword evidence="1" id="KW-0472">Membrane</keyword>
<sequence length="74" mass="8636">MMVEDYGAPFSARSLEDSHTTCLSALFCSFSLFILIAWFELRHIYITRFSSDQIRTSDRKIIKQGIGILFRRLD</sequence>